<accession>A0A8X7X018</accession>
<dbReference type="PANTHER" id="PTHR18841:SF0">
    <property type="entry name" value="VITELLINE MEMBRANE OUTER LAYER 1 HOMOLOG A-RELATED"/>
    <property type="match status" value="1"/>
</dbReference>
<gene>
    <name evidence="1" type="primary">Vmo1_0</name>
    <name evidence="1" type="ORF">GTO96_0018368</name>
</gene>
<protein>
    <submittedName>
        <fullName evidence="1">VMO1 protein</fullName>
    </submittedName>
</protein>
<dbReference type="PANTHER" id="PTHR18841">
    <property type="entry name" value="VITELLINE MEMBRANE OUTER LAYER PROTEIN I-RELATED"/>
    <property type="match status" value="1"/>
</dbReference>
<dbReference type="CDD" id="cd00220">
    <property type="entry name" value="VMO-I"/>
    <property type="match status" value="1"/>
</dbReference>
<dbReference type="EMBL" id="JAATIS010007298">
    <property type="protein sequence ID" value="KAG2458524.1"/>
    <property type="molecule type" value="Genomic_DNA"/>
</dbReference>
<dbReference type="InterPro" id="IPR036706">
    <property type="entry name" value="VOMI_sf"/>
</dbReference>
<feature type="non-terminal residue" evidence="1">
    <location>
        <position position="312"/>
    </location>
</feature>
<evidence type="ECO:0000313" key="1">
    <source>
        <dbReference type="EMBL" id="KAG2458524.1"/>
    </source>
</evidence>
<dbReference type="Gene3D" id="2.100.10.20">
    <property type="entry name" value="Vitelline membrane outer layer protein I (VOMI)"/>
    <property type="match status" value="1"/>
</dbReference>
<dbReference type="InterPro" id="IPR005515">
    <property type="entry name" value="VOMI"/>
</dbReference>
<proteinExistence type="predicted"/>
<dbReference type="AlphaFoldDB" id="A0A8X7X018"/>
<feature type="non-terminal residue" evidence="1">
    <location>
        <position position="1"/>
    </location>
</feature>
<evidence type="ECO:0000313" key="2">
    <source>
        <dbReference type="Proteomes" id="UP000886611"/>
    </source>
</evidence>
<comment type="caution">
    <text evidence="1">The sequence shown here is derived from an EMBL/GenBank/DDBJ whole genome shotgun (WGS) entry which is preliminary data.</text>
</comment>
<dbReference type="Proteomes" id="UP000886611">
    <property type="component" value="Unassembled WGS sequence"/>
</dbReference>
<sequence length="312" mass="34807">MVDVSKQGHIFSKGQSSHEGVLLQPPSDPNRAPMKPFRSLSPNTCSRPLSPNVWGMELLLASDFWHISFCPEAILSSSRDAYLLSMALTILTIVIRDCARAVIRFPLKRDELQAEHLTVRGFYCLIMEQIAKCGFFFVFIFLSSVNSDMITVSNGAKWGDWQFKDMCPEGTYARGFNLKVEEQQGRGDDTALNAIRLYCSSSPSSKPDQYIQSGAGRWGSWTNVQWCSYGFLTAFKLKVEKYQGSGDDTAANDIIFKCSNGDFIPGNGQIWGEWEETSNSCSKGICGIQTRIEEPQGDGDDTALNDVRFFCD</sequence>
<keyword evidence="2" id="KW-1185">Reference proteome</keyword>
<dbReference type="GO" id="GO:0005615">
    <property type="term" value="C:extracellular space"/>
    <property type="evidence" value="ECO:0007669"/>
    <property type="project" value="TreeGrafter"/>
</dbReference>
<reference evidence="1 2" key="1">
    <citation type="journal article" date="2021" name="Cell">
        <title>Tracing the genetic footprints of vertebrate landing in non-teleost ray-finned fishes.</title>
        <authorList>
            <person name="Bi X."/>
            <person name="Wang K."/>
            <person name="Yang L."/>
            <person name="Pan H."/>
            <person name="Jiang H."/>
            <person name="Wei Q."/>
            <person name="Fang M."/>
            <person name="Yu H."/>
            <person name="Zhu C."/>
            <person name="Cai Y."/>
            <person name="He Y."/>
            <person name="Gan X."/>
            <person name="Zeng H."/>
            <person name="Yu D."/>
            <person name="Zhu Y."/>
            <person name="Jiang H."/>
            <person name="Qiu Q."/>
            <person name="Yang H."/>
            <person name="Zhang Y.E."/>
            <person name="Wang W."/>
            <person name="Zhu M."/>
            <person name="He S."/>
            <person name="Zhang G."/>
        </authorList>
    </citation>
    <scope>NUCLEOTIDE SEQUENCE [LARGE SCALE GENOMIC DNA]</scope>
    <source>
        <strain evidence="1">Bchr_013</strain>
    </source>
</reference>
<dbReference type="SUPFAM" id="SSF51092">
    <property type="entry name" value="Vitelline membrane outer protein-I (VMO-I)"/>
    <property type="match status" value="1"/>
</dbReference>
<organism evidence="1 2">
    <name type="scientific">Polypterus senegalus</name>
    <name type="common">Senegal bichir</name>
    <dbReference type="NCBI Taxonomy" id="55291"/>
    <lineage>
        <taxon>Eukaryota</taxon>
        <taxon>Metazoa</taxon>
        <taxon>Chordata</taxon>
        <taxon>Craniata</taxon>
        <taxon>Vertebrata</taxon>
        <taxon>Euteleostomi</taxon>
        <taxon>Actinopterygii</taxon>
        <taxon>Polypteriformes</taxon>
        <taxon>Polypteridae</taxon>
        <taxon>Polypterus</taxon>
    </lineage>
</organism>
<dbReference type="Pfam" id="PF03762">
    <property type="entry name" value="VOMI"/>
    <property type="match status" value="1"/>
</dbReference>
<name>A0A8X7X018_POLSE</name>